<gene>
    <name evidence="1" type="ORF">EJP69_16900</name>
</gene>
<dbReference type="Proteomes" id="UP000267418">
    <property type="component" value="Unassembled WGS sequence"/>
</dbReference>
<comment type="caution">
    <text evidence="1">The sequence shown here is derived from an EMBL/GenBank/DDBJ whole genome shotgun (WGS) entry which is preliminary data.</text>
</comment>
<name>A0A3S0Q8Y7_9BURK</name>
<keyword evidence="2" id="KW-1185">Reference proteome</keyword>
<reference evidence="1 2" key="1">
    <citation type="submission" date="2018-12" db="EMBL/GenBank/DDBJ databases">
        <title>The genome of Variovorax gossypii DSM 100435.</title>
        <authorList>
            <person name="Gao J."/>
            <person name="Sun J."/>
        </authorList>
    </citation>
    <scope>NUCLEOTIDE SEQUENCE [LARGE SCALE GENOMIC DNA]</scope>
    <source>
        <strain evidence="1 2">DSM 100435</strain>
    </source>
</reference>
<proteinExistence type="predicted"/>
<organism evidence="1 2">
    <name type="scientific">Variovorax gossypii</name>
    <dbReference type="NCBI Taxonomy" id="1679495"/>
    <lineage>
        <taxon>Bacteria</taxon>
        <taxon>Pseudomonadati</taxon>
        <taxon>Pseudomonadota</taxon>
        <taxon>Betaproteobacteria</taxon>
        <taxon>Burkholderiales</taxon>
        <taxon>Comamonadaceae</taxon>
        <taxon>Variovorax</taxon>
    </lineage>
</organism>
<accession>A0A3S0Q8Y7</accession>
<dbReference type="OrthoDB" id="9153727at2"/>
<sequence length="150" mass="16793">MTLTSLLGKKLKDEEILQLIEDYQVGDVVYSFDRLREGTEDEYWAEAKAAGFAVRFDQNQVLKTVFCYASSIEGFTPISASDVGVPFFSSFEDAEVAAKAAGVRHSTGHVDDALLGLKSSWVRHERPEAWVHYEFRDGELALVTLSRSRP</sequence>
<dbReference type="EMBL" id="RXOE01000004">
    <property type="protein sequence ID" value="RTQ33212.1"/>
    <property type="molecule type" value="Genomic_DNA"/>
</dbReference>
<evidence type="ECO:0000313" key="2">
    <source>
        <dbReference type="Proteomes" id="UP000267418"/>
    </source>
</evidence>
<protein>
    <submittedName>
        <fullName evidence="1">Uncharacterized protein</fullName>
    </submittedName>
</protein>
<dbReference type="RefSeq" id="WP_126471603.1">
    <property type="nucleotide sequence ID" value="NZ_RXOE01000004.1"/>
</dbReference>
<dbReference type="AlphaFoldDB" id="A0A3S0Q8Y7"/>
<evidence type="ECO:0000313" key="1">
    <source>
        <dbReference type="EMBL" id="RTQ33212.1"/>
    </source>
</evidence>